<gene>
    <name evidence="1" type="ORF">MILVUS5_LOCUS36061</name>
</gene>
<proteinExistence type="predicted"/>
<name>A0ACB0LSH0_TRIPR</name>
<keyword evidence="2" id="KW-1185">Reference proteome</keyword>
<dbReference type="Proteomes" id="UP001177021">
    <property type="component" value="Unassembled WGS sequence"/>
</dbReference>
<reference evidence="1" key="1">
    <citation type="submission" date="2023-10" db="EMBL/GenBank/DDBJ databases">
        <authorList>
            <person name="Rodriguez Cubillos JULIANA M."/>
            <person name="De Vega J."/>
        </authorList>
    </citation>
    <scope>NUCLEOTIDE SEQUENCE</scope>
</reference>
<evidence type="ECO:0000313" key="2">
    <source>
        <dbReference type="Proteomes" id="UP001177021"/>
    </source>
</evidence>
<organism evidence="1 2">
    <name type="scientific">Trifolium pratense</name>
    <name type="common">Red clover</name>
    <dbReference type="NCBI Taxonomy" id="57577"/>
    <lineage>
        <taxon>Eukaryota</taxon>
        <taxon>Viridiplantae</taxon>
        <taxon>Streptophyta</taxon>
        <taxon>Embryophyta</taxon>
        <taxon>Tracheophyta</taxon>
        <taxon>Spermatophyta</taxon>
        <taxon>Magnoliopsida</taxon>
        <taxon>eudicotyledons</taxon>
        <taxon>Gunneridae</taxon>
        <taxon>Pentapetalae</taxon>
        <taxon>rosids</taxon>
        <taxon>fabids</taxon>
        <taxon>Fabales</taxon>
        <taxon>Fabaceae</taxon>
        <taxon>Papilionoideae</taxon>
        <taxon>50 kb inversion clade</taxon>
        <taxon>NPAAA clade</taxon>
        <taxon>Hologalegina</taxon>
        <taxon>IRL clade</taxon>
        <taxon>Trifolieae</taxon>
        <taxon>Trifolium</taxon>
    </lineage>
</organism>
<sequence length="201" mass="22349">MSTIQVASLQFGSFYDVQYVKTILPPRDGTKQVVALEPPTKPPPKLSGVLSEQPSDTLEPPYCDSVATVPPQSNPPDPNPLIVVGVIHKMWNPGISVHPRSEESLWKEIMDESPWKQPLRNPTQQKKDSLRRRHVDCSHITIIPPPKPPDEELPPTAVGTPLVETAVVEDFPWLKEFANLRRGQGAKSEICKLGIFLKSRG</sequence>
<protein>
    <submittedName>
        <fullName evidence="1">Uncharacterized protein</fullName>
    </submittedName>
</protein>
<dbReference type="EMBL" id="CASHSV030000716">
    <property type="protein sequence ID" value="CAJ2672426.1"/>
    <property type="molecule type" value="Genomic_DNA"/>
</dbReference>
<accession>A0ACB0LSH0</accession>
<evidence type="ECO:0000313" key="1">
    <source>
        <dbReference type="EMBL" id="CAJ2672426.1"/>
    </source>
</evidence>
<comment type="caution">
    <text evidence="1">The sequence shown here is derived from an EMBL/GenBank/DDBJ whole genome shotgun (WGS) entry which is preliminary data.</text>
</comment>